<feature type="transmembrane region" description="Helical" evidence="2">
    <location>
        <begin position="136"/>
        <end position="154"/>
    </location>
</feature>
<keyword evidence="2" id="KW-0472">Membrane</keyword>
<evidence type="ECO:0000256" key="1">
    <source>
        <dbReference type="SAM" id="MobiDB-lite"/>
    </source>
</evidence>
<feature type="region of interest" description="Disordered" evidence="1">
    <location>
        <begin position="271"/>
        <end position="303"/>
    </location>
</feature>
<evidence type="ECO:0000313" key="4">
    <source>
        <dbReference type="EMBL" id="TFK85774.1"/>
    </source>
</evidence>
<dbReference type="InterPro" id="IPR045340">
    <property type="entry name" value="DUF6533"/>
</dbReference>
<feature type="transmembrane region" description="Helical" evidence="2">
    <location>
        <begin position="57"/>
        <end position="81"/>
    </location>
</feature>
<evidence type="ECO:0000313" key="5">
    <source>
        <dbReference type="Proteomes" id="UP000308197"/>
    </source>
</evidence>
<feature type="transmembrane region" description="Helical" evidence="2">
    <location>
        <begin position="88"/>
        <end position="109"/>
    </location>
</feature>
<sequence>MYDAIVTFDREVVSVWTTKRTGTAVLYFANKWISMAVYVAVLISHGSMLSDKASSSVGTATAFAVLQFIPWAAFSALRAFVLSRSKPLGVLVLALSLAPVGANLVEYGYQLSGETFPPFGCLGIDNISTANPTVVLISRVPLIVADCLLIYITWTKLSSRHAMNDIRRSKKLSLSDILFRDGTCLITVSMNVSVADGAVCISEGTVYFVYVVHASSEGMRLTAIIISRFLLDLQEANQMVVRLDNDDPLHSSRNAYDSTPSFISSLGAFINPDMPAPSDDGSELDGGSAVEVQEETAVASSSA</sequence>
<dbReference type="InParanoid" id="A0A5C3P7Z6"/>
<keyword evidence="5" id="KW-1185">Reference proteome</keyword>
<accession>A0A5C3P7Z6</accession>
<feature type="transmembrane region" description="Helical" evidence="2">
    <location>
        <begin position="24"/>
        <end position="45"/>
    </location>
</feature>
<feature type="domain" description="DUF6533" evidence="3">
    <location>
        <begin position="1"/>
        <end position="35"/>
    </location>
</feature>
<gene>
    <name evidence="4" type="ORF">K466DRAFT_551591</name>
</gene>
<dbReference type="EMBL" id="ML211234">
    <property type="protein sequence ID" value="TFK85774.1"/>
    <property type="molecule type" value="Genomic_DNA"/>
</dbReference>
<keyword evidence="2" id="KW-1133">Transmembrane helix</keyword>
<name>A0A5C3P7Z6_9APHY</name>
<keyword evidence="2" id="KW-0812">Transmembrane</keyword>
<dbReference type="Pfam" id="PF20151">
    <property type="entry name" value="DUF6533"/>
    <property type="match status" value="1"/>
</dbReference>
<organism evidence="4 5">
    <name type="scientific">Polyporus arcularius HHB13444</name>
    <dbReference type="NCBI Taxonomy" id="1314778"/>
    <lineage>
        <taxon>Eukaryota</taxon>
        <taxon>Fungi</taxon>
        <taxon>Dikarya</taxon>
        <taxon>Basidiomycota</taxon>
        <taxon>Agaricomycotina</taxon>
        <taxon>Agaricomycetes</taxon>
        <taxon>Polyporales</taxon>
        <taxon>Polyporaceae</taxon>
        <taxon>Polyporus</taxon>
    </lineage>
</organism>
<dbReference type="AlphaFoldDB" id="A0A5C3P7Z6"/>
<proteinExistence type="predicted"/>
<reference evidence="4 5" key="1">
    <citation type="journal article" date="2019" name="Nat. Ecol. Evol.">
        <title>Megaphylogeny resolves global patterns of mushroom evolution.</title>
        <authorList>
            <person name="Varga T."/>
            <person name="Krizsan K."/>
            <person name="Foldi C."/>
            <person name="Dima B."/>
            <person name="Sanchez-Garcia M."/>
            <person name="Sanchez-Ramirez S."/>
            <person name="Szollosi G.J."/>
            <person name="Szarkandi J.G."/>
            <person name="Papp V."/>
            <person name="Albert L."/>
            <person name="Andreopoulos W."/>
            <person name="Angelini C."/>
            <person name="Antonin V."/>
            <person name="Barry K.W."/>
            <person name="Bougher N.L."/>
            <person name="Buchanan P."/>
            <person name="Buyck B."/>
            <person name="Bense V."/>
            <person name="Catcheside P."/>
            <person name="Chovatia M."/>
            <person name="Cooper J."/>
            <person name="Damon W."/>
            <person name="Desjardin D."/>
            <person name="Finy P."/>
            <person name="Geml J."/>
            <person name="Haridas S."/>
            <person name="Hughes K."/>
            <person name="Justo A."/>
            <person name="Karasinski D."/>
            <person name="Kautmanova I."/>
            <person name="Kiss B."/>
            <person name="Kocsube S."/>
            <person name="Kotiranta H."/>
            <person name="LaButti K.M."/>
            <person name="Lechner B.E."/>
            <person name="Liimatainen K."/>
            <person name="Lipzen A."/>
            <person name="Lukacs Z."/>
            <person name="Mihaltcheva S."/>
            <person name="Morgado L.N."/>
            <person name="Niskanen T."/>
            <person name="Noordeloos M.E."/>
            <person name="Ohm R.A."/>
            <person name="Ortiz-Santana B."/>
            <person name="Ovrebo C."/>
            <person name="Racz N."/>
            <person name="Riley R."/>
            <person name="Savchenko A."/>
            <person name="Shiryaev A."/>
            <person name="Soop K."/>
            <person name="Spirin V."/>
            <person name="Szebenyi C."/>
            <person name="Tomsovsky M."/>
            <person name="Tulloss R.E."/>
            <person name="Uehling J."/>
            <person name="Grigoriev I.V."/>
            <person name="Vagvolgyi C."/>
            <person name="Papp T."/>
            <person name="Martin F.M."/>
            <person name="Miettinen O."/>
            <person name="Hibbett D.S."/>
            <person name="Nagy L.G."/>
        </authorList>
    </citation>
    <scope>NUCLEOTIDE SEQUENCE [LARGE SCALE GENOMIC DNA]</scope>
    <source>
        <strain evidence="4 5">HHB13444</strain>
    </source>
</reference>
<evidence type="ECO:0000259" key="3">
    <source>
        <dbReference type="Pfam" id="PF20151"/>
    </source>
</evidence>
<dbReference type="Proteomes" id="UP000308197">
    <property type="component" value="Unassembled WGS sequence"/>
</dbReference>
<evidence type="ECO:0000256" key="2">
    <source>
        <dbReference type="SAM" id="Phobius"/>
    </source>
</evidence>
<protein>
    <recommendedName>
        <fullName evidence="3">DUF6533 domain-containing protein</fullName>
    </recommendedName>
</protein>